<evidence type="ECO:0000313" key="3">
    <source>
        <dbReference type="Proteomes" id="UP000298159"/>
    </source>
</evidence>
<dbReference type="Proteomes" id="UP000298159">
    <property type="component" value="Unassembled WGS sequence"/>
</dbReference>
<sequence>MAIDPVKRQRVLEAAEELLRERYVEGEYLDPMRVMLAVRAQAFGYFARDGEEATEVPAEDLLAALTQVEAARARLDALESNLIRGARERKASWQRIADSLGLEHRQAAEARATRLERALSHNRDRDVHAQRGERARRRAVDAWCAAQLPRIRETAAALVDVAGAWPELAEDYIAPYTLRSIDARLRAEDGDGAQLVEELETMGMRLMPYGKPPLEPSGERAVEAARVHGVVKALLDEVRQVRLEADAARLSTKR</sequence>
<dbReference type="EMBL" id="SRRT01000013">
    <property type="protein sequence ID" value="TGN72233.1"/>
    <property type="molecule type" value="Genomic_DNA"/>
</dbReference>
<dbReference type="AlphaFoldDB" id="A0A4Z1CUE6"/>
<comment type="caution">
    <text evidence="2">The sequence shown here is derived from an EMBL/GenBank/DDBJ whole genome shotgun (WGS) entry which is preliminary data.</text>
</comment>
<evidence type="ECO:0000256" key="1">
    <source>
        <dbReference type="SAM" id="Coils"/>
    </source>
</evidence>
<feature type="coiled-coil region" evidence="1">
    <location>
        <begin position="61"/>
        <end position="125"/>
    </location>
</feature>
<keyword evidence="1" id="KW-0175">Coiled coil</keyword>
<protein>
    <submittedName>
        <fullName evidence="2">Uncharacterized protein</fullName>
    </submittedName>
</protein>
<proteinExistence type="predicted"/>
<name>A0A4Z1CUE6_9ACTN</name>
<evidence type="ECO:0000313" key="2">
    <source>
        <dbReference type="EMBL" id="TGN72233.1"/>
    </source>
</evidence>
<accession>A0A4Z1CUE6</accession>
<gene>
    <name evidence="2" type="ORF">E5083_30315</name>
</gene>
<dbReference type="GeneID" id="95451868"/>
<reference evidence="2 3" key="1">
    <citation type="submission" date="2019-04" db="EMBL/GenBank/DDBJ databases">
        <title>Streptomyces sp. nov. Bv016 isolated from bark of Buahinia variegata.</title>
        <authorList>
            <person name="Kanchanasin P."/>
            <person name="Tanasupawat S."/>
            <person name="Yuki M."/>
            <person name="Kudo T."/>
        </authorList>
    </citation>
    <scope>NUCLEOTIDE SEQUENCE [LARGE SCALE GENOMIC DNA]</scope>
    <source>
        <strain evidence="2 3">Bv016</strain>
    </source>
</reference>
<organism evidence="2 3">
    <name type="scientific">Streptomyces bauhiniae</name>
    <dbReference type="NCBI Taxonomy" id="2340725"/>
    <lineage>
        <taxon>Bacteria</taxon>
        <taxon>Bacillati</taxon>
        <taxon>Actinomycetota</taxon>
        <taxon>Actinomycetes</taxon>
        <taxon>Kitasatosporales</taxon>
        <taxon>Streptomycetaceae</taxon>
        <taxon>Streptomyces</taxon>
    </lineage>
</organism>
<dbReference type="RefSeq" id="WP_135788879.1">
    <property type="nucleotide sequence ID" value="NZ_SRRT01000013.1"/>
</dbReference>
<keyword evidence="3" id="KW-1185">Reference proteome</keyword>